<feature type="transmembrane region" description="Helical" evidence="1">
    <location>
        <begin position="30"/>
        <end position="53"/>
    </location>
</feature>
<dbReference type="SUPFAM" id="SSF55785">
    <property type="entry name" value="PYP-like sensor domain (PAS domain)"/>
    <property type="match status" value="2"/>
</dbReference>
<keyword evidence="1" id="KW-0812">Transmembrane</keyword>
<dbReference type="InterPro" id="IPR013655">
    <property type="entry name" value="PAS_fold_3"/>
</dbReference>
<gene>
    <name evidence="4" type="ORF">GNZ12_03715</name>
</gene>
<proteinExistence type="predicted"/>
<evidence type="ECO:0000259" key="3">
    <source>
        <dbReference type="PROSITE" id="PS50113"/>
    </source>
</evidence>
<sequence>MTVYLFSTALLLAVAALVVPRLGVNPGEDILLYVALALAGGLAAGLLTLAFAFGAKRAARRGTPGSASPELSAFAANLSTPAVLLDNDALVFVNGAFLKHARWEPYADEIVGMPFSNLVHPQSLLDLTKLLGQAGDGEERTSGSLRLAYGDGTFRLHPATALRGRGSRLTLLQFPAPYASADAQRSEAQIQRHCHDVVEQLPQALFRVDRELHLIFSNPAWRNLLRTVGNSAECPPFAGFFHPEDRQTLSARLATLLDGHISELITEARMIRADETMIHVELRCHGVTDEEGTLIGAAGLAMDISNRRRSEEALRASRRSLRMLLANMRAMIYRGQNDRRWSMEFVSEGCFELTGYEPSELLDDARMSFSSLIHPDDREFVWNEVQSRILAGESYELTYRIVDRSGETKWVWDQGRGIFSARDELVGLEGFIIEVTRRRLAEESARRRLVFDRSTGLTNASMFMDRLSFATALARRTGQPCAVFAMRVKGLDHVAERFGQEYADRALVELGRRLHLTQNDLNCATLLDKQDFAMMVADFEAASLAWCDSATQIGQSASPMSTAVLSVLAAGLQNVVCRPLRLEGYEFNVSVRIGWAVVQSELTSAQHLLDSAMSAASVAPIASGMGGMSEMPGPSTTAA</sequence>
<evidence type="ECO:0000259" key="2">
    <source>
        <dbReference type="PROSITE" id="PS50112"/>
    </source>
</evidence>
<dbReference type="SMART" id="SM00091">
    <property type="entry name" value="PAS"/>
    <property type="match status" value="3"/>
</dbReference>
<dbReference type="InterPro" id="IPR043128">
    <property type="entry name" value="Rev_trsase/Diguanyl_cyclase"/>
</dbReference>
<reference evidence="4 5" key="1">
    <citation type="submission" date="2019-11" db="EMBL/GenBank/DDBJ databases">
        <title>Metabolism of dissolved organic matter in forest soils.</title>
        <authorList>
            <person name="Cyle K.T."/>
            <person name="Wilhelm R.C."/>
            <person name="Martinez C.E."/>
        </authorList>
    </citation>
    <scope>NUCLEOTIDE SEQUENCE [LARGE SCALE GENOMIC DNA]</scope>
    <source>
        <strain evidence="4 5">1N</strain>
    </source>
</reference>
<dbReference type="InterPro" id="IPR001610">
    <property type="entry name" value="PAC"/>
</dbReference>
<evidence type="ECO:0000313" key="5">
    <source>
        <dbReference type="Proteomes" id="UP000652198"/>
    </source>
</evidence>
<feature type="domain" description="PAS" evidence="2">
    <location>
        <begin position="317"/>
        <end position="392"/>
    </location>
</feature>
<dbReference type="PANTHER" id="PTHR44757">
    <property type="entry name" value="DIGUANYLATE CYCLASE DGCP"/>
    <property type="match status" value="1"/>
</dbReference>
<accession>A0ABX2BJX2</accession>
<protein>
    <submittedName>
        <fullName evidence="4">PAS domain-containing protein</fullName>
    </submittedName>
</protein>
<keyword evidence="5" id="KW-1185">Reference proteome</keyword>
<dbReference type="CDD" id="cd00130">
    <property type="entry name" value="PAS"/>
    <property type="match status" value="3"/>
</dbReference>
<evidence type="ECO:0000256" key="1">
    <source>
        <dbReference type="SAM" id="Phobius"/>
    </source>
</evidence>
<dbReference type="RefSeq" id="WP_172309058.1">
    <property type="nucleotide sequence ID" value="NZ_WOEY01000015.1"/>
</dbReference>
<dbReference type="Gene3D" id="3.30.450.20">
    <property type="entry name" value="PAS domain"/>
    <property type="match status" value="2"/>
</dbReference>
<dbReference type="Proteomes" id="UP000652198">
    <property type="component" value="Unassembled WGS sequence"/>
</dbReference>
<dbReference type="InterPro" id="IPR000160">
    <property type="entry name" value="GGDEF_dom"/>
</dbReference>
<dbReference type="Pfam" id="PF00990">
    <property type="entry name" value="GGDEF"/>
    <property type="match status" value="1"/>
</dbReference>
<keyword evidence="1" id="KW-1133">Transmembrane helix</keyword>
<dbReference type="PANTHER" id="PTHR44757:SF2">
    <property type="entry name" value="BIOFILM ARCHITECTURE MAINTENANCE PROTEIN MBAA"/>
    <property type="match status" value="1"/>
</dbReference>
<comment type="caution">
    <text evidence="4">The sequence shown here is derived from an EMBL/GenBank/DDBJ whole genome shotgun (WGS) entry which is preliminary data.</text>
</comment>
<dbReference type="Pfam" id="PF08448">
    <property type="entry name" value="PAS_4"/>
    <property type="match status" value="1"/>
</dbReference>
<dbReference type="InterPro" id="IPR052155">
    <property type="entry name" value="Biofilm_reg_signaling"/>
</dbReference>
<organism evidence="4 5">
    <name type="scientific">Paraburkholderia solitsugae</name>
    <dbReference type="NCBI Taxonomy" id="2675748"/>
    <lineage>
        <taxon>Bacteria</taxon>
        <taxon>Pseudomonadati</taxon>
        <taxon>Pseudomonadota</taxon>
        <taxon>Betaproteobacteria</taxon>
        <taxon>Burkholderiales</taxon>
        <taxon>Burkholderiaceae</taxon>
        <taxon>Paraburkholderia</taxon>
    </lineage>
</organism>
<feature type="domain" description="PAC" evidence="3">
    <location>
        <begin position="264"/>
        <end position="316"/>
    </location>
</feature>
<dbReference type="Gene3D" id="3.30.70.270">
    <property type="match status" value="1"/>
</dbReference>
<dbReference type="InterPro" id="IPR035965">
    <property type="entry name" value="PAS-like_dom_sf"/>
</dbReference>
<keyword evidence="1" id="KW-0472">Membrane</keyword>
<dbReference type="EMBL" id="WOEY01000015">
    <property type="protein sequence ID" value="NPT40435.1"/>
    <property type="molecule type" value="Genomic_DNA"/>
</dbReference>
<dbReference type="InterPro" id="IPR000014">
    <property type="entry name" value="PAS"/>
</dbReference>
<dbReference type="PROSITE" id="PS50112">
    <property type="entry name" value="PAS"/>
    <property type="match status" value="1"/>
</dbReference>
<dbReference type="InterPro" id="IPR029787">
    <property type="entry name" value="Nucleotide_cyclase"/>
</dbReference>
<dbReference type="PROSITE" id="PS50113">
    <property type="entry name" value="PAC"/>
    <property type="match status" value="2"/>
</dbReference>
<dbReference type="NCBIfam" id="TIGR00229">
    <property type="entry name" value="sensory_box"/>
    <property type="match status" value="2"/>
</dbReference>
<evidence type="ECO:0000313" key="4">
    <source>
        <dbReference type="EMBL" id="NPT40435.1"/>
    </source>
</evidence>
<dbReference type="SMART" id="SM00086">
    <property type="entry name" value="PAC"/>
    <property type="match status" value="2"/>
</dbReference>
<dbReference type="InterPro" id="IPR013656">
    <property type="entry name" value="PAS_4"/>
</dbReference>
<feature type="domain" description="PAC" evidence="3">
    <location>
        <begin position="395"/>
        <end position="447"/>
    </location>
</feature>
<dbReference type="InterPro" id="IPR000700">
    <property type="entry name" value="PAS-assoc_C"/>
</dbReference>
<name>A0ABX2BJX2_9BURK</name>
<dbReference type="Pfam" id="PF08447">
    <property type="entry name" value="PAS_3"/>
    <property type="match status" value="1"/>
</dbReference>
<dbReference type="SUPFAM" id="SSF55073">
    <property type="entry name" value="Nucleotide cyclase"/>
    <property type="match status" value="1"/>
</dbReference>